<feature type="domain" description="DUF6879" evidence="1">
    <location>
        <begin position="29"/>
        <end position="188"/>
    </location>
</feature>
<comment type="caution">
    <text evidence="2">The sequence shown here is derived from an EMBL/GenBank/DDBJ whole genome shotgun (WGS) entry which is preliminary data.</text>
</comment>
<dbReference type="EMBL" id="BAAAVI010000001">
    <property type="protein sequence ID" value="GAA2846129.1"/>
    <property type="molecule type" value="Genomic_DNA"/>
</dbReference>
<organism evidence="2 3">
    <name type="scientific">Streptosporangium fragile</name>
    <dbReference type="NCBI Taxonomy" id="46186"/>
    <lineage>
        <taxon>Bacteria</taxon>
        <taxon>Bacillati</taxon>
        <taxon>Actinomycetota</taxon>
        <taxon>Actinomycetes</taxon>
        <taxon>Streptosporangiales</taxon>
        <taxon>Streptosporangiaceae</taxon>
        <taxon>Streptosporangium</taxon>
    </lineage>
</organism>
<evidence type="ECO:0000313" key="3">
    <source>
        <dbReference type="Proteomes" id="UP001500831"/>
    </source>
</evidence>
<reference evidence="3" key="1">
    <citation type="journal article" date="2019" name="Int. J. Syst. Evol. Microbiol.">
        <title>The Global Catalogue of Microorganisms (GCM) 10K type strain sequencing project: providing services to taxonomists for standard genome sequencing and annotation.</title>
        <authorList>
            <consortium name="The Broad Institute Genomics Platform"/>
            <consortium name="The Broad Institute Genome Sequencing Center for Infectious Disease"/>
            <person name="Wu L."/>
            <person name="Ma J."/>
        </authorList>
    </citation>
    <scope>NUCLEOTIDE SEQUENCE [LARGE SCALE GENOMIC DNA]</scope>
    <source>
        <strain evidence="3">JCM 6242</strain>
    </source>
</reference>
<dbReference type="Pfam" id="PF21806">
    <property type="entry name" value="DUF6879"/>
    <property type="match status" value="1"/>
</dbReference>
<dbReference type="InterPro" id="IPR049244">
    <property type="entry name" value="DUF6879"/>
</dbReference>
<sequence>MKDIFDRVRSAPGETLSAKDYRVDFVTEFEMKTGVIWKLERAQHFDERGLPSWEAFARGDWDRSLALIEDMRREFAADHPERIDFRRIRVVEEPVSPYVHWELAVLRVRAQEGEHSRVIPASAVADFETGHPMPELVAFGPSLMYEVLYDREGIHTGGRRITDSGVIEPCLPVLASLYEQAEDLVEYFDRVVAPLSPPRLVS</sequence>
<keyword evidence="3" id="KW-1185">Reference proteome</keyword>
<name>A0ABP6I5S0_9ACTN</name>
<accession>A0ABP6I5S0</accession>
<gene>
    <name evidence="2" type="ORF">GCM10010517_02780</name>
</gene>
<protein>
    <recommendedName>
        <fullName evidence="1">DUF6879 domain-containing protein</fullName>
    </recommendedName>
</protein>
<evidence type="ECO:0000313" key="2">
    <source>
        <dbReference type="EMBL" id="GAA2846129.1"/>
    </source>
</evidence>
<evidence type="ECO:0000259" key="1">
    <source>
        <dbReference type="Pfam" id="PF21806"/>
    </source>
</evidence>
<proteinExistence type="predicted"/>
<dbReference type="Proteomes" id="UP001500831">
    <property type="component" value="Unassembled WGS sequence"/>
</dbReference>